<evidence type="ECO:0000256" key="1">
    <source>
        <dbReference type="ARBA" id="ARBA00005755"/>
    </source>
</evidence>
<evidence type="ECO:0000256" key="6">
    <source>
        <dbReference type="ARBA" id="ARBA00023109"/>
    </source>
</evidence>
<name>Q88960_9PHYC</name>
<proteinExistence type="inferred from homology"/>
<accession>Q88960</accession>
<evidence type="ECO:0000256" key="5">
    <source>
        <dbReference type="ARBA" id="ARBA00022932"/>
    </source>
</evidence>
<dbReference type="InterPro" id="IPR050240">
    <property type="entry name" value="DNA_pol_type-B"/>
</dbReference>
<dbReference type="GO" id="GO:0006287">
    <property type="term" value="P:base-excision repair, gap-filling"/>
    <property type="evidence" value="ECO:0007669"/>
    <property type="project" value="TreeGrafter"/>
</dbReference>
<comment type="similarity">
    <text evidence="1">Belongs to the DNA polymerase type-B family.</text>
</comment>
<evidence type="ECO:0000256" key="8">
    <source>
        <dbReference type="ARBA" id="ARBA00049244"/>
    </source>
</evidence>
<evidence type="ECO:0000256" key="2">
    <source>
        <dbReference type="ARBA" id="ARBA00012417"/>
    </source>
</evidence>
<keyword evidence="3" id="KW-0808">Transferase</keyword>
<dbReference type="Gene3D" id="3.90.1600.10">
    <property type="entry name" value="Palm domain of DNA polymerase"/>
    <property type="match status" value="1"/>
</dbReference>
<dbReference type="GO" id="GO:0000166">
    <property type="term" value="F:nucleotide binding"/>
    <property type="evidence" value="ECO:0007669"/>
    <property type="project" value="InterPro"/>
</dbReference>
<dbReference type="InterPro" id="IPR023211">
    <property type="entry name" value="DNA_pol_palm_dom_sf"/>
</dbReference>
<protein>
    <recommendedName>
        <fullName evidence="2">DNA-directed DNA polymerase</fullName>
        <ecNumber evidence="2">2.7.7.7</ecNumber>
    </recommendedName>
</protein>
<keyword evidence="6" id="KW-1194">Viral DNA replication</keyword>
<organism evidence="10">
    <name type="scientific">unidentified phycodnavirus clone OTU5</name>
    <dbReference type="NCBI Taxonomy" id="43245"/>
    <lineage>
        <taxon>Viruses</taxon>
        <taxon>Varidnaviria</taxon>
        <taxon>Bamfordvirae</taxon>
        <taxon>Nucleocytoviricota</taxon>
        <taxon>Megaviricetes</taxon>
        <taxon>Algavirales</taxon>
        <taxon>Phycodnaviridae</taxon>
        <taxon>environmental samples</taxon>
    </lineage>
</organism>
<dbReference type="InterPro" id="IPR006134">
    <property type="entry name" value="DNA-dir_DNA_pol_B_multi_dom"/>
</dbReference>
<evidence type="ECO:0000256" key="4">
    <source>
        <dbReference type="ARBA" id="ARBA00022695"/>
    </source>
</evidence>
<dbReference type="GO" id="GO:0008296">
    <property type="term" value="F:3'-5'-DNA exonuclease activity"/>
    <property type="evidence" value="ECO:0007669"/>
    <property type="project" value="TreeGrafter"/>
</dbReference>
<dbReference type="InterPro" id="IPR006172">
    <property type="entry name" value="DNA-dir_DNA_pol_B"/>
</dbReference>
<dbReference type="PANTHER" id="PTHR10322">
    <property type="entry name" value="DNA POLYMERASE CATALYTIC SUBUNIT"/>
    <property type="match status" value="1"/>
</dbReference>
<dbReference type="InterPro" id="IPR043502">
    <property type="entry name" value="DNA/RNA_pol_sf"/>
</dbReference>
<dbReference type="GO" id="GO:0006297">
    <property type="term" value="P:nucleotide-excision repair, DNA gap filling"/>
    <property type="evidence" value="ECO:0007669"/>
    <property type="project" value="TreeGrafter"/>
</dbReference>
<feature type="non-terminal residue" evidence="10">
    <location>
        <position position="1"/>
    </location>
</feature>
<evidence type="ECO:0000259" key="9">
    <source>
        <dbReference type="Pfam" id="PF00136"/>
    </source>
</evidence>
<feature type="non-terminal residue" evidence="10">
    <location>
        <position position="230"/>
    </location>
</feature>
<dbReference type="Pfam" id="PF00136">
    <property type="entry name" value="DNA_pol_B"/>
    <property type="match status" value="1"/>
</dbReference>
<dbReference type="GO" id="GO:0003677">
    <property type="term" value="F:DNA binding"/>
    <property type="evidence" value="ECO:0007669"/>
    <property type="project" value="UniProtKB-KW"/>
</dbReference>
<dbReference type="SUPFAM" id="SSF56672">
    <property type="entry name" value="DNA/RNA polymerases"/>
    <property type="match status" value="1"/>
</dbReference>
<feature type="domain" description="DNA-directed DNA polymerase family B multifunctional" evidence="9">
    <location>
        <begin position="1"/>
        <end position="230"/>
    </location>
</feature>
<keyword evidence="7" id="KW-0238">DNA-binding</keyword>
<reference evidence="10" key="1">
    <citation type="journal article" date="1996" name="Appl. Environ. Microbiol.">
        <title>Genetic diversity in marine algal virus communities as revealed by sequence analysis of DNA polymerase genes.</title>
        <authorList>
            <person name="Chen F."/>
            <person name="Suttle C.A."/>
            <person name="Short S.M."/>
        </authorList>
    </citation>
    <scope>NUCLEOTIDE SEQUENCE</scope>
</reference>
<sequence length="230" mass="25543">EGATVLDPPHGASFKPMAALDFASLYPTIILAQNNRFKSFAMKEQQHGDIPGLIYDAISSGVDTFNYSHKGVQGVFPTLFEVITQISEHAKKDMAEATNIIEELYDAKQLSFKVSMNSVYGFTGASQGGLIPCVAIAASVTREGRVMIDEAKKDVAEAVPGFEVLYGDTDSIQVKLLFREWRGLDPLQYGFEVAQLRAEEITPLFQMPNDVELENLRYPYILYSKKRYAA</sequence>
<dbReference type="EMBL" id="U36935">
    <property type="protein sequence ID" value="AAB18299.1"/>
    <property type="molecule type" value="Genomic_DNA"/>
</dbReference>
<evidence type="ECO:0000256" key="3">
    <source>
        <dbReference type="ARBA" id="ARBA00022679"/>
    </source>
</evidence>
<dbReference type="GO" id="GO:0045004">
    <property type="term" value="P:DNA replication proofreading"/>
    <property type="evidence" value="ECO:0007669"/>
    <property type="project" value="TreeGrafter"/>
</dbReference>
<dbReference type="PRINTS" id="PR00106">
    <property type="entry name" value="DNAPOLB"/>
</dbReference>
<comment type="catalytic activity">
    <reaction evidence="8">
        <text>DNA(n) + a 2'-deoxyribonucleoside 5'-triphosphate = DNA(n+1) + diphosphate</text>
        <dbReference type="Rhea" id="RHEA:22508"/>
        <dbReference type="Rhea" id="RHEA-COMP:17339"/>
        <dbReference type="Rhea" id="RHEA-COMP:17340"/>
        <dbReference type="ChEBI" id="CHEBI:33019"/>
        <dbReference type="ChEBI" id="CHEBI:61560"/>
        <dbReference type="ChEBI" id="CHEBI:173112"/>
        <dbReference type="EC" id="2.7.7.7"/>
    </reaction>
</comment>
<keyword evidence="6" id="KW-0235">DNA replication</keyword>
<dbReference type="PANTHER" id="PTHR10322:SF23">
    <property type="entry name" value="DNA POLYMERASE DELTA CATALYTIC SUBUNIT"/>
    <property type="match status" value="1"/>
</dbReference>
<dbReference type="EC" id="2.7.7.7" evidence="2"/>
<keyword evidence="4" id="KW-0548">Nucleotidyltransferase</keyword>
<dbReference type="GO" id="GO:0039693">
    <property type="term" value="P:viral DNA genome replication"/>
    <property type="evidence" value="ECO:0007669"/>
    <property type="project" value="UniProtKB-KW"/>
</dbReference>
<keyword evidence="5" id="KW-0239">DNA-directed DNA polymerase</keyword>
<dbReference type="PROSITE" id="PS00116">
    <property type="entry name" value="DNA_POLYMERASE_B"/>
    <property type="match status" value="1"/>
</dbReference>
<dbReference type="InterPro" id="IPR017964">
    <property type="entry name" value="DNA-dir_DNA_pol_B_CS"/>
</dbReference>
<evidence type="ECO:0000256" key="7">
    <source>
        <dbReference type="ARBA" id="ARBA00023125"/>
    </source>
</evidence>
<evidence type="ECO:0000313" key="10">
    <source>
        <dbReference type="EMBL" id="AAB18299.1"/>
    </source>
</evidence>
<dbReference type="GO" id="GO:0003887">
    <property type="term" value="F:DNA-directed DNA polymerase activity"/>
    <property type="evidence" value="ECO:0007669"/>
    <property type="project" value="UniProtKB-KW"/>
</dbReference>
<dbReference type="Gene3D" id="1.10.287.690">
    <property type="entry name" value="Helix hairpin bin"/>
    <property type="match status" value="1"/>
</dbReference>